<dbReference type="AlphaFoldDB" id="T1BY43"/>
<feature type="domain" description="Major facilitator superfamily (MFS) profile" evidence="7">
    <location>
        <begin position="1"/>
        <end position="162"/>
    </location>
</feature>
<evidence type="ECO:0000313" key="8">
    <source>
        <dbReference type="EMBL" id="EQD58670.1"/>
    </source>
</evidence>
<evidence type="ECO:0000256" key="4">
    <source>
        <dbReference type="ARBA" id="ARBA00022989"/>
    </source>
</evidence>
<dbReference type="Pfam" id="PF00083">
    <property type="entry name" value="Sugar_tr"/>
    <property type="match status" value="1"/>
</dbReference>
<comment type="subcellular location">
    <subcellularLocation>
        <location evidence="1">Membrane</location>
        <topology evidence="1">Multi-pass membrane protein</topology>
    </subcellularLocation>
</comment>
<name>T1BY43_9ZZZZ</name>
<evidence type="ECO:0000256" key="3">
    <source>
        <dbReference type="ARBA" id="ARBA00022692"/>
    </source>
</evidence>
<dbReference type="InterPro" id="IPR005829">
    <property type="entry name" value="Sugar_transporter_CS"/>
</dbReference>
<dbReference type="EMBL" id="AUZX01007625">
    <property type="protein sequence ID" value="EQD58670.1"/>
    <property type="molecule type" value="Genomic_DNA"/>
</dbReference>
<dbReference type="InterPro" id="IPR005828">
    <property type="entry name" value="MFS_sugar_transport-like"/>
</dbReference>
<evidence type="ECO:0000259" key="7">
    <source>
        <dbReference type="PROSITE" id="PS50850"/>
    </source>
</evidence>
<proteinExistence type="predicted"/>
<sequence>MPAFWENQVMCFIMGLAVGGFLPIAYALLVETIPASRRGQAVVLVAGVGTAAGFLLASAFAHWLIPYFGWRIMWFLGIPTGLVLIALNQMLPESPRFLVATGRIEMARTVMRAFGVTLTEVPVAEDESVLSGPRPAPYAVSTLWGAASDVFRLVHRPFVGLT</sequence>
<evidence type="ECO:0000256" key="2">
    <source>
        <dbReference type="ARBA" id="ARBA00022448"/>
    </source>
</evidence>
<evidence type="ECO:0000256" key="1">
    <source>
        <dbReference type="ARBA" id="ARBA00004141"/>
    </source>
</evidence>
<feature type="non-terminal residue" evidence="8">
    <location>
        <position position="162"/>
    </location>
</feature>
<protein>
    <submittedName>
        <fullName evidence="8">Major facilitator transporter</fullName>
    </submittedName>
</protein>
<feature type="transmembrane region" description="Helical" evidence="6">
    <location>
        <begin position="41"/>
        <end position="61"/>
    </location>
</feature>
<reference evidence="8" key="2">
    <citation type="journal article" date="2014" name="ISME J.">
        <title>Microbial stratification in low pH oxic and suboxic macroscopic growths along an acid mine drainage.</title>
        <authorList>
            <person name="Mendez-Garcia C."/>
            <person name="Mesa V."/>
            <person name="Sprenger R.R."/>
            <person name="Richter M."/>
            <person name="Diez M.S."/>
            <person name="Solano J."/>
            <person name="Bargiela R."/>
            <person name="Golyshina O.V."/>
            <person name="Manteca A."/>
            <person name="Ramos J.L."/>
            <person name="Gallego J.R."/>
            <person name="Llorente I."/>
            <person name="Martins Dos Santos V.A."/>
            <person name="Jensen O.N."/>
            <person name="Pelaez A.I."/>
            <person name="Sanchez J."/>
            <person name="Ferrer M."/>
        </authorList>
    </citation>
    <scope>NUCLEOTIDE SEQUENCE</scope>
</reference>
<keyword evidence="2" id="KW-0813">Transport</keyword>
<feature type="transmembrane region" description="Helical" evidence="6">
    <location>
        <begin position="67"/>
        <end position="87"/>
    </location>
</feature>
<dbReference type="SUPFAM" id="SSF103473">
    <property type="entry name" value="MFS general substrate transporter"/>
    <property type="match status" value="1"/>
</dbReference>
<dbReference type="Gene3D" id="1.20.1250.20">
    <property type="entry name" value="MFS general substrate transporter like domains"/>
    <property type="match status" value="1"/>
</dbReference>
<reference evidence="8" key="1">
    <citation type="submission" date="2013-08" db="EMBL/GenBank/DDBJ databases">
        <authorList>
            <person name="Mendez C."/>
            <person name="Richter M."/>
            <person name="Ferrer M."/>
            <person name="Sanchez J."/>
        </authorList>
    </citation>
    <scope>NUCLEOTIDE SEQUENCE</scope>
</reference>
<accession>T1BY43</accession>
<keyword evidence="4 6" id="KW-1133">Transmembrane helix</keyword>
<dbReference type="InterPro" id="IPR020846">
    <property type="entry name" value="MFS_dom"/>
</dbReference>
<keyword evidence="3 6" id="KW-0812">Transmembrane</keyword>
<dbReference type="PANTHER" id="PTHR23511">
    <property type="entry name" value="SYNAPTIC VESICLE GLYCOPROTEIN 2"/>
    <property type="match status" value="1"/>
</dbReference>
<evidence type="ECO:0000256" key="6">
    <source>
        <dbReference type="SAM" id="Phobius"/>
    </source>
</evidence>
<dbReference type="GO" id="GO:0016020">
    <property type="term" value="C:membrane"/>
    <property type="evidence" value="ECO:0007669"/>
    <property type="project" value="UniProtKB-SubCell"/>
</dbReference>
<feature type="transmembrane region" description="Helical" evidence="6">
    <location>
        <begin position="12"/>
        <end position="29"/>
    </location>
</feature>
<comment type="caution">
    <text evidence="8">The sequence shown here is derived from an EMBL/GenBank/DDBJ whole genome shotgun (WGS) entry which is preliminary data.</text>
</comment>
<dbReference type="PROSITE" id="PS00217">
    <property type="entry name" value="SUGAR_TRANSPORT_2"/>
    <property type="match status" value="1"/>
</dbReference>
<dbReference type="GO" id="GO:0022857">
    <property type="term" value="F:transmembrane transporter activity"/>
    <property type="evidence" value="ECO:0007669"/>
    <property type="project" value="InterPro"/>
</dbReference>
<gene>
    <name evidence="8" type="ORF">B1A_10704</name>
</gene>
<dbReference type="PROSITE" id="PS50850">
    <property type="entry name" value="MFS"/>
    <property type="match status" value="1"/>
</dbReference>
<keyword evidence="5 6" id="KW-0472">Membrane</keyword>
<dbReference type="InterPro" id="IPR036259">
    <property type="entry name" value="MFS_trans_sf"/>
</dbReference>
<evidence type="ECO:0000256" key="5">
    <source>
        <dbReference type="ARBA" id="ARBA00023136"/>
    </source>
</evidence>
<organism evidence="8">
    <name type="scientific">mine drainage metagenome</name>
    <dbReference type="NCBI Taxonomy" id="410659"/>
    <lineage>
        <taxon>unclassified sequences</taxon>
        <taxon>metagenomes</taxon>
        <taxon>ecological metagenomes</taxon>
    </lineage>
</organism>